<comment type="pathway">
    <text evidence="1 8">Cofactor biosynthesis; tetrahydrofolate biosynthesis; 5,6,7,8-tetrahydrofolate from 7,8-dihydrofolate: step 1/1.</text>
</comment>
<evidence type="ECO:0000256" key="5">
    <source>
        <dbReference type="ARBA" id="ARBA00022857"/>
    </source>
</evidence>
<dbReference type="PRINTS" id="PR00070">
    <property type="entry name" value="DHFR"/>
</dbReference>
<dbReference type="InterPro" id="IPR012259">
    <property type="entry name" value="DHFR"/>
</dbReference>
<keyword evidence="6 8" id="KW-0560">Oxidoreductase</keyword>
<name>A0ABT6VML5_9GAMM</name>
<proteinExistence type="inferred from homology"/>
<dbReference type="PANTHER" id="PTHR48069:SF3">
    <property type="entry name" value="DIHYDROFOLATE REDUCTASE"/>
    <property type="match status" value="1"/>
</dbReference>
<evidence type="ECO:0000256" key="8">
    <source>
        <dbReference type="PIRNR" id="PIRNR000194"/>
    </source>
</evidence>
<dbReference type="InterPro" id="IPR024072">
    <property type="entry name" value="DHFR-like_dom_sf"/>
</dbReference>
<dbReference type="Pfam" id="PF00186">
    <property type="entry name" value="DHFR_1"/>
    <property type="match status" value="1"/>
</dbReference>
<evidence type="ECO:0000259" key="10">
    <source>
        <dbReference type="PROSITE" id="PS51330"/>
    </source>
</evidence>
<dbReference type="EC" id="1.5.1.3" evidence="3 8"/>
<evidence type="ECO:0000256" key="9">
    <source>
        <dbReference type="RuleBase" id="RU004474"/>
    </source>
</evidence>
<evidence type="ECO:0000313" key="11">
    <source>
        <dbReference type="EMBL" id="MDI5934759.1"/>
    </source>
</evidence>
<dbReference type="PIRSF" id="PIRSF000194">
    <property type="entry name" value="DHFR"/>
    <property type="match status" value="1"/>
</dbReference>
<dbReference type="GO" id="GO:0004146">
    <property type="term" value="F:dihydrofolate reductase activity"/>
    <property type="evidence" value="ECO:0007669"/>
    <property type="project" value="UniProtKB-EC"/>
</dbReference>
<comment type="catalytic activity">
    <reaction evidence="8">
        <text>(6S)-5,6,7,8-tetrahydrofolate + NADP(+) = 7,8-dihydrofolate + NADPH + H(+)</text>
        <dbReference type="Rhea" id="RHEA:15009"/>
        <dbReference type="ChEBI" id="CHEBI:15378"/>
        <dbReference type="ChEBI" id="CHEBI:57451"/>
        <dbReference type="ChEBI" id="CHEBI:57453"/>
        <dbReference type="ChEBI" id="CHEBI:57783"/>
        <dbReference type="ChEBI" id="CHEBI:58349"/>
        <dbReference type="EC" id="1.5.1.3"/>
    </reaction>
</comment>
<dbReference type="EMBL" id="JASCQO010000038">
    <property type="protein sequence ID" value="MDI5934759.1"/>
    <property type="molecule type" value="Genomic_DNA"/>
</dbReference>
<gene>
    <name evidence="11" type="ORF">QLQ84_13260</name>
</gene>
<reference evidence="11 12" key="1">
    <citation type="submission" date="2023-04" db="EMBL/GenBank/DDBJ databases">
        <title>Halomonas strains isolated from rhizosphere soil.</title>
        <authorList>
            <person name="Xu L."/>
            <person name="Sun J.-Q."/>
        </authorList>
    </citation>
    <scope>NUCLEOTIDE SEQUENCE [LARGE SCALE GENOMIC DNA]</scope>
    <source>
        <strain evidence="11 12">LN1S58</strain>
    </source>
</reference>
<comment type="similarity">
    <text evidence="2 8 9">Belongs to the dihydrofolate reductase family.</text>
</comment>
<comment type="function">
    <text evidence="7 8">Key enzyme in folate metabolism. Catalyzes an essential reaction for de novo glycine and purine synthesis, and for DNA precursor synthesis.</text>
</comment>
<dbReference type="RefSeq" id="WP_282722231.1">
    <property type="nucleotide sequence ID" value="NZ_JASCQO010000038.1"/>
</dbReference>
<dbReference type="PROSITE" id="PS00075">
    <property type="entry name" value="DHFR_1"/>
    <property type="match status" value="1"/>
</dbReference>
<dbReference type="CDD" id="cd00209">
    <property type="entry name" value="DHFR"/>
    <property type="match status" value="1"/>
</dbReference>
<evidence type="ECO:0000313" key="12">
    <source>
        <dbReference type="Proteomes" id="UP001244242"/>
    </source>
</evidence>
<accession>A0ABT6VML5</accession>
<evidence type="ECO:0000256" key="2">
    <source>
        <dbReference type="ARBA" id="ARBA00009539"/>
    </source>
</evidence>
<dbReference type="SUPFAM" id="SSF53597">
    <property type="entry name" value="Dihydrofolate reductase-like"/>
    <property type="match status" value="1"/>
</dbReference>
<dbReference type="Gene3D" id="3.40.430.10">
    <property type="entry name" value="Dihydrofolate Reductase, subunit A"/>
    <property type="match status" value="1"/>
</dbReference>
<comment type="caution">
    <text evidence="11">The sequence shown here is derived from an EMBL/GenBank/DDBJ whole genome shotgun (WGS) entry which is preliminary data.</text>
</comment>
<evidence type="ECO:0000256" key="4">
    <source>
        <dbReference type="ARBA" id="ARBA00022563"/>
    </source>
</evidence>
<protein>
    <recommendedName>
        <fullName evidence="3 8">Dihydrofolate reductase</fullName>
        <ecNumber evidence="3 8">1.5.1.3</ecNumber>
    </recommendedName>
</protein>
<dbReference type="InterPro" id="IPR001796">
    <property type="entry name" value="DHFR_dom"/>
</dbReference>
<keyword evidence="4 8" id="KW-0554">One-carbon metabolism</keyword>
<dbReference type="Proteomes" id="UP001244242">
    <property type="component" value="Unassembled WGS sequence"/>
</dbReference>
<dbReference type="InterPro" id="IPR017925">
    <property type="entry name" value="DHFR_CS"/>
</dbReference>
<keyword evidence="5 8" id="KW-0521">NADP</keyword>
<organism evidence="11 12">
    <name type="scientific">Halomonas kalidii</name>
    <dbReference type="NCBI Taxonomy" id="3043293"/>
    <lineage>
        <taxon>Bacteria</taxon>
        <taxon>Pseudomonadati</taxon>
        <taxon>Pseudomonadota</taxon>
        <taxon>Gammaproteobacteria</taxon>
        <taxon>Oceanospirillales</taxon>
        <taxon>Halomonadaceae</taxon>
        <taxon>Halomonas</taxon>
    </lineage>
</organism>
<evidence type="ECO:0000256" key="3">
    <source>
        <dbReference type="ARBA" id="ARBA00012856"/>
    </source>
</evidence>
<dbReference type="PROSITE" id="PS51330">
    <property type="entry name" value="DHFR_2"/>
    <property type="match status" value="1"/>
</dbReference>
<feature type="domain" description="DHFR" evidence="10">
    <location>
        <begin position="12"/>
        <end position="175"/>
    </location>
</feature>
<evidence type="ECO:0000256" key="1">
    <source>
        <dbReference type="ARBA" id="ARBA00004903"/>
    </source>
</evidence>
<sequence length="189" mass="20926">MSERTQEETLVPVAMIAALARNRVIGVDNRLPWYLPEDLRFFKRMTQAKPLVMGRKTFESIGRPLPGRLNIVVTRDPAFHHAGVRVCHDLAAALALADQQATIDACDELMVMGGAQIYAQALPLASRLYLTEVDIEVEGDARFPELDMAEWEEVQRVPGEPAEGQPAYSFVHYRRRLADGTPSGPVASG</sequence>
<evidence type="ECO:0000256" key="6">
    <source>
        <dbReference type="ARBA" id="ARBA00023002"/>
    </source>
</evidence>
<dbReference type="PANTHER" id="PTHR48069">
    <property type="entry name" value="DIHYDROFOLATE REDUCTASE"/>
    <property type="match status" value="1"/>
</dbReference>
<keyword evidence="12" id="KW-1185">Reference proteome</keyword>
<evidence type="ECO:0000256" key="7">
    <source>
        <dbReference type="ARBA" id="ARBA00025067"/>
    </source>
</evidence>